<accession>W2RMC0</accession>
<dbReference type="InParanoid" id="W2RMC0"/>
<reference evidence="3 4" key="1">
    <citation type="submission" date="2013-03" db="EMBL/GenBank/DDBJ databases">
        <title>The Genome Sequence of Phialophora europaea CBS 101466.</title>
        <authorList>
            <consortium name="The Broad Institute Genomics Platform"/>
            <person name="Cuomo C."/>
            <person name="de Hoog S."/>
            <person name="Gorbushina A."/>
            <person name="Walker B."/>
            <person name="Young S.K."/>
            <person name="Zeng Q."/>
            <person name="Gargeya S."/>
            <person name="Fitzgerald M."/>
            <person name="Haas B."/>
            <person name="Abouelleil A."/>
            <person name="Allen A.W."/>
            <person name="Alvarado L."/>
            <person name="Arachchi H.M."/>
            <person name="Berlin A.M."/>
            <person name="Chapman S.B."/>
            <person name="Gainer-Dewar J."/>
            <person name="Goldberg J."/>
            <person name="Griggs A."/>
            <person name="Gujja S."/>
            <person name="Hansen M."/>
            <person name="Howarth C."/>
            <person name="Imamovic A."/>
            <person name="Ireland A."/>
            <person name="Larimer J."/>
            <person name="McCowan C."/>
            <person name="Murphy C."/>
            <person name="Pearson M."/>
            <person name="Poon T.W."/>
            <person name="Priest M."/>
            <person name="Roberts A."/>
            <person name="Saif S."/>
            <person name="Shea T."/>
            <person name="Sisk P."/>
            <person name="Sykes S."/>
            <person name="Wortman J."/>
            <person name="Nusbaum C."/>
            <person name="Birren B."/>
        </authorList>
    </citation>
    <scope>NUCLEOTIDE SEQUENCE [LARGE SCALE GENOMIC DNA]</scope>
    <source>
        <strain evidence="3 4">CBS 101466</strain>
    </source>
</reference>
<evidence type="ECO:0000313" key="3">
    <source>
        <dbReference type="EMBL" id="ETN37632.1"/>
    </source>
</evidence>
<dbReference type="RefSeq" id="XP_008719801.1">
    <property type="nucleotide sequence ID" value="XM_008721579.1"/>
</dbReference>
<dbReference type="GO" id="GO:0016887">
    <property type="term" value="F:ATP hydrolysis activity"/>
    <property type="evidence" value="ECO:0007669"/>
    <property type="project" value="InterPro"/>
</dbReference>
<feature type="compositionally biased region" description="Polar residues" evidence="1">
    <location>
        <begin position="1"/>
        <end position="12"/>
    </location>
</feature>
<dbReference type="OrthoDB" id="2115716at2759"/>
<dbReference type="InterPro" id="IPR027417">
    <property type="entry name" value="P-loop_NTPase"/>
</dbReference>
<dbReference type="eggNOG" id="KOG0730">
    <property type="taxonomic scope" value="Eukaryota"/>
</dbReference>
<dbReference type="Proteomes" id="UP000030752">
    <property type="component" value="Unassembled WGS sequence"/>
</dbReference>
<dbReference type="EMBL" id="KB822723">
    <property type="protein sequence ID" value="ETN37632.1"/>
    <property type="molecule type" value="Genomic_DNA"/>
</dbReference>
<dbReference type="PANTHER" id="PTHR23077:SF132">
    <property type="entry name" value="ATP-DEPENDENT ZN PROTEASE"/>
    <property type="match status" value="1"/>
</dbReference>
<dbReference type="Gene3D" id="3.40.50.300">
    <property type="entry name" value="P-loop containing nucleotide triphosphate hydrolases"/>
    <property type="match status" value="1"/>
</dbReference>
<dbReference type="SUPFAM" id="SSF52540">
    <property type="entry name" value="P-loop containing nucleoside triphosphate hydrolases"/>
    <property type="match status" value="1"/>
</dbReference>
<dbReference type="GO" id="GO:0042254">
    <property type="term" value="P:ribosome biogenesis"/>
    <property type="evidence" value="ECO:0007669"/>
    <property type="project" value="TreeGrafter"/>
</dbReference>
<sequence length="499" mass="56202">MAANQPRSTVSGEQPRPPSPTSTFYAHTSAPRVNTDATLHASIRAAHPTSTITIIPEFNSPFKLYAQATSNATITPLSPDSTLSWLLYFPPPRRLDGGAGVLATETFYEVYLLHYKSAEFLVYFADGRDGTSPYPQIRNQYVVSTASDAAGPLTTLVREAGQWLSALNEEIWVFDQGYWQKDAELYHNIMQSTWDNVILHEELKDDLISTVSRFFDSRDDYDRLGVPWKRGLIFYGPPGNGKTVSIKATMHTLYKRRAAVPSLYVKSLQSFAGPEYSISAIFGRARAEAPCYLVFEDLDSMVTDDVRSFFLNAVDGLAINEGVLMVGSTNHLERLDPGIAKRPSRFDRKYLFDDPDKELRTRYAEFWRKKVRDAGEGKGTEGVHDRKEKEGEVEFPKVLCEKIAGITDGFSFAYMQEAFVSALLVIATRQREGTDSRGDEVKMLGEQWELLDLEENEKASDGGNGDDGDDKDLDKYVLWREIKKQVETLRKEMDKKKGD</sequence>
<dbReference type="HOGENOM" id="CLU_025506_1_0_1"/>
<evidence type="ECO:0000313" key="4">
    <source>
        <dbReference type="Proteomes" id="UP000030752"/>
    </source>
</evidence>
<feature type="region of interest" description="Disordered" evidence="1">
    <location>
        <begin position="1"/>
        <end position="27"/>
    </location>
</feature>
<dbReference type="InterPro" id="IPR050168">
    <property type="entry name" value="AAA_ATPase_domain"/>
</dbReference>
<dbReference type="GO" id="GO:1990275">
    <property type="term" value="F:preribosome binding"/>
    <property type="evidence" value="ECO:0007669"/>
    <property type="project" value="TreeGrafter"/>
</dbReference>
<evidence type="ECO:0000259" key="2">
    <source>
        <dbReference type="Pfam" id="PF00004"/>
    </source>
</evidence>
<proteinExistence type="predicted"/>
<keyword evidence="4" id="KW-1185">Reference proteome</keyword>
<feature type="domain" description="ATPase AAA-type core" evidence="2">
    <location>
        <begin position="232"/>
        <end position="353"/>
    </location>
</feature>
<dbReference type="STRING" id="1220924.W2RMC0"/>
<gene>
    <name evidence="3" type="ORF">HMPREF1541_07255</name>
</gene>
<dbReference type="GeneID" id="19974594"/>
<dbReference type="PANTHER" id="PTHR23077">
    <property type="entry name" value="AAA-FAMILY ATPASE"/>
    <property type="match status" value="1"/>
</dbReference>
<dbReference type="Pfam" id="PF00004">
    <property type="entry name" value="AAA"/>
    <property type="match status" value="1"/>
</dbReference>
<dbReference type="GO" id="GO:0005634">
    <property type="term" value="C:nucleus"/>
    <property type="evidence" value="ECO:0007669"/>
    <property type="project" value="TreeGrafter"/>
</dbReference>
<evidence type="ECO:0000256" key="1">
    <source>
        <dbReference type="SAM" id="MobiDB-lite"/>
    </source>
</evidence>
<organism evidence="3 4">
    <name type="scientific">Cyphellophora europaea (strain CBS 101466)</name>
    <name type="common">Phialophora europaea</name>
    <dbReference type="NCBI Taxonomy" id="1220924"/>
    <lineage>
        <taxon>Eukaryota</taxon>
        <taxon>Fungi</taxon>
        <taxon>Dikarya</taxon>
        <taxon>Ascomycota</taxon>
        <taxon>Pezizomycotina</taxon>
        <taxon>Eurotiomycetes</taxon>
        <taxon>Chaetothyriomycetidae</taxon>
        <taxon>Chaetothyriales</taxon>
        <taxon>Cyphellophoraceae</taxon>
        <taxon>Cyphellophora</taxon>
    </lineage>
</organism>
<dbReference type="CDD" id="cd19481">
    <property type="entry name" value="RecA-like_protease"/>
    <property type="match status" value="1"/>
</dbReference>
<name>W2RMC0_CYPE1</name>
<dbReference type="GO" id="GO:0005524">
    <property type="term" value="F:ATP binding"/>
    <property type="evidence" value="ECO:0007669"/>
    <property type="project" value="InterPro"/>
</dbReference>
<dbReference type="AlphaFoldDB" id="W2RMC0"/>
<dbReference type="InterPro" id="IPR003959">
    <property type="entry name" value="ATPase_AAA_core"/>
</dbReference>
<dbReference type="VEuPathDB" id="FungiDB:HMPREF1541_07255"/>
<dbReference type="GO" id="GO:0003723">
    <property type="term" value="F:RNA binding"/>
    <property type="evidence" value="ECO:0007669"/>
    <property type="project" value="TreeGrafter"/>
</dbReference>
<protein>
    <recommendedName>
        <fullName evidence="2">ATPase AAA-type core domain-containing protein</fullName>
    </recommendedName>
</protein>